<dbReference type="EMBL" id="MSYM01000019">
    <property type="protein sequence ID" value="OLP04664.1"/>
    <property type="molecule type" value="Genomic_DNA"/>
</dbReference>
<dbReference type="AlphaFoldDB" id="A0A1Q8Y9I7"/>
<dbReference type="InterPro" id="IPR011518">
    <property type="entry name" value="Transposase_36"/>
</dbReference>
<evidence type="ECO:0000313" key="2">
    <source>
        <dbReference type="Proteomes" id="UP000185911"/>
    </source>
</evidence>
<protein>
    <submittedName>
        <fullName evidence="1">Rhodopirellula transposase domain protein</fullName>
    </submittedName>
</protein>
<evidence type="ECO:0000313" key="1">
    <source>
        <dbReference type="EMBL" id="OLP04664.1"/>
    </source>
</evidence>
<dbReference type="STRING" id="81479.RA876_13725"/>
<dbReference type="Proteomes" id="UP000185911">
    <property type="component" value="Unassembled WGS sequence"/>
</dbReference>
<organism evidence="1 2">
    <name type="scientific">Rhodoferax antarcticus ANT.BR</name>
    <dbReference type="NCBI Taxonomy" id="1111071"/>
    <lineage>
        <taxon>Bacteria</taxon>
        <taxon>Pseudomonadati</taxon>
        <taxon>Pseudomonadota</taxon>
        <taxon>Betaproteobacteria</taxon>
        <taxon>Burkholderiales</taxon>
        <taxon>Comamonadaceae</taxon>
        <taxon>Rhodoferax</taxon>
    </lineage>
</organism>
<name>A0A1Q8Y9I7_9BURK</name>
<keyword evidence="2" id="KW-1185">Reference proteome</keyword>
<gene>
    <name evidence="1" type="ORF">BLL52_3985</name>
</gene>
<dbReference type="Pfam" id="PF07592">
    <property type="entry name" value="DDE_Tnp_ISAZ013"/>
    <property type="match status" value="1"/>
</dbReference>
<sequence length="36" mass="4245">MKPPGTSKWNKVEHRLFSFITSNWRGEPRHAALDLH</sequence>
<reference evidence="1 2" key="1">
    <citation type="submission" date="2017-01" db="EMBL/GenBank/DDBJ databases">
        <title>Genome sequence of Rhodoferax antarcticus ANT.BR, a psychrophilic purple nonsulfur bacterium from an Antarctic microbial mat.</title>
        <authorList>
            <person name="Baker J."/>
            <person name="Riester C."/>
            <person name="Skinner B."/>
            <person name="Newell A."/>
            <person name="Swingley W."/>
            <person name="Madigan M."/>
            <person name="Jung D."/>
            <person name="Asao M."/>
            <person name="Chen M."/>
            <person name="Loughlin P."/>
            <person name="Pan H."/>
            <person name="Lin S."/>
            <person name="Li N."/>
            <person name="Shaw J."/>
            <person name="Prado M."/>
            <person name="Sherman C."/>
            <person name="Li X."/>
            <person name="Tang J."/>
            <person name="Blankenship R."/>
            <person name="Zhao T."/>
            <person name="Touchman J."/>
            <person name="Sattley M."/>
        </authorList>
    </citation>
    <scope>NUCLEOTIDE SEQUENCE [LARGE SCALE GENOMIC DNA]</scope>
    <source>
        <strain evidence="1 2">ANT.BR</strain>
    </source>
</reference>
<accession>A0A1Q8Y9I7</accession>
<proteinExistence type="predicted"/>
<comment type="caution">
    <text evidence="1">The sequence shown here is derived from an EMBL/GenBank/DDBJ whole genome shotgun (WGS) entry which is preliminary data.</text>
</comment>